<dbReference type="RefSeq" id="WP_141299867.1">
    <property type="nucleotide sequence ID" value="NZ_BJMN01000040.1"/>
</dbReference>
<keyword evidence="2" id="KW-1185">Reference proteome</keyword>
<organism evidence="1 2">
    <name type="scientific">Streptomyces gardneri</name>
    <dbReference type="NCBI Taxonomy" id="66892"/>
    <lineage>
        <taxon>Bacteria</taxon>
        <taxon>Bacillati</taxon>
        <taxon>Actinomycetota</taxon>
        <taxon>Actinomycetes</taxon>
        <taxon>Kitasatosporales</taxon>
        <taxon>Streptomycetaceae</taxon>
        <taxon>Streptomyces</taxon>
    </lineage>
</organism>
<reference evidence="1 2" key="1">
    <citation type="submission" date="2019-06" db="EMBL/GenBank/DDBJ databases">
        <title>Whole genome shotgun sequence of Streptomyces gardneri NBRC 12865.</title>
        <authorList>
            <person name="Hosoyama A."/>
            <person name="Uohara A."/>
            <person name="Ohji S."/>
            <person name="Ichikawa N."/>
        </authorList>
    </citation>
    <scope>NUCLEOTIDE SEQUENCE [LARGE SCALE GENOMIC DNA]</scope>
    <source>
        <strain evidence="1 2">NBRC 12865</strain>
    </source>
</reference>
<accession>A0A4Y3RSD1</accession>
<dbReference type="Proteomes" id="UP000315226">
    <property type="component" value="Unassembled WGS sequence"/>
</dbReference>
<name>A0A4Y3RSD1_9ACTN</name>
<dbReference type="OrthoDB" id="2665327at2"/>
<sequence>MSWWLWALLGVAVVFVARLTWRIVNKRGLWDTRTMRLDFGRDEHGGVVFLDTANNWADSTAGYDRDIAREVDFRGPNPLPFNRPPGTAPGEGDWGSWWLDRIRYLREDHVQNSEKHIVYIIQARRLAGLPELEATDDTGSG</sequence>
<dbReference type="EMBL" id="BJMN01000040">
    <property type="protein sequence ID" value="GEB60224.1"/>
    <property type="molecule type" value="Genomic_DNA"/>
</dbReference>
<evidence type="ECO:0000313" key="1">
    <source>
        <dbReference type="EMBL" id="GEB60224.1"/>
    </source>
</evidence>
<gene>
    <name evidence="1" type="ORF">SGA01_58290</name>
</gene>
<comment type="caution">
    <text evidence="1">The sequence shown here is derived from an EMBL/GenBank/DDBJ whole genome shotgun (WGS) entry which is preliminary data.</text>
</comment>
<proteinExistence type="predicted"/>
<protein>
    <submittedName>
        <fullName evidence="1">Uncharacterized protein</fullName>
    </submittedName>
</protein>
<evidence type="ECO:0000313" key="2">
    <source>
        <dbReference type="Proteomes" id="UP000315226"/>
    </source>
</evidence>
<dbReference type="AlphaFoldDB" id="A0A4Y3RSD1"/>